<evidence type="ECO:0000313" key="3">
    <source>
        <dbReference type="Proteomes" id="UP000298416"/>
    </source>
</evidence>
<reference evidence="2" key="1">
    <citation type="submission" date="2018-01" db="EMBL/GenBank/DDBJ databases">
        <authorList>
            <person name="Mao J.F."/>
        </authorList>
    </citation>
    <scope>NUCLEOTIDE SEQUENCE</scope>
    <source>
        <strain evidence="2">Huo1</strain>
        <tissue evidence="2">Leaf</tissue>
    </source>
</reference>
<feature type="region of interest" description="Disordered" evidence="1">
    <location>
        <begin position="1"/>
        <end position="29"/>
    </location>
</feature>
<protein>
    <submittedName>
        <fullName evidence="2">Uncharacterized protein</fullName>
    </submittedName>
</protein>
<reference evidence="2" key="2">
    <citation type="submission" date="2020-08" db="EMBL/GenBank/DDBJ databases">
        <title>Plant Genome Project.</title>
        <authorList>
            <person name="Zhang R.-G."/>
        </authorList>
    </citation>
    <scope>NUCLEOTIDE SEQUENCE</scope>
    <source>
        <strain evidence="2">Huo1</strain>
        <tissue evidence="2">Leaf</tissue>
    </source>
</reference>
<feature type="region of interest" description="Disordered" evidence="1">
    <location>
        <begin position="64"/>
        <end position="125"/>
    </location>
</feature>
<dbReference type="AlphaFoldDB" id="A0A8X9A9P8"/>
<dbReference type="Proteomes" id="UP000298416">
    <property type="component" value="Unassembled WGS sequence"/>
</dbReference>
<dbReference type="EMBL" id="PNBA02000002">
    <property type="protein sequence ID" value="KAG6434232.1"/>
    <property type="molecule type" value="Genomic_DNA"/>
</dbReference>
<evidence type="ECO:0000256" key="1">
    <source>
        <dbReference type="SAM" id="MobiDB-lite"/>
    </source>
</evidence>
<gene>
    <name evidence="2" type="ORF">SASPL_105855</name>
</gene>
<keyword evidence="3" id="KW-1185">Reference proteome</keyword>
<organism evidence="2">
    <name type="scientific">Salvia splendens</name>
    <name type="common">Scarlet sage</name>
    <dbReference type="NCBI Taxonomy" id="180675"/>
    <lineage>
        <taxon>Eukaryota</taxon>
        <taxon>Viridiplantae</taxon>
        <taxon>Streptophyta</taxon>
        <taxon>Embryophyta</taxon>
        <taxon>Tracheophyta</taxon>
        <taxon>Spermatophyta</taxon>
        <taxon>Magnoliopsida</taxon>
        <taxon>eudicotyledons</taxon>
        <taxon>Gunneridae</taxon>
        <taxon>Pentapetalae</taxon>
        <taxon>asterids</taxon>
        <taxon>lamiids</taxon>
        <taxon>Lamiales</taxon>
        <taxon>Lamiaceae</taxon>
        <taxon>Nepetoideae</taxon>
        <taxon>Mentheae</taxon>
        <taxon>Salviinae</taxon>
        <taxon>Salvia</taxon>
        <taxon>Salvia subgen. Calosphace</taxon>
        <taxon>core Calosphace</taxon>
    </lineage>
</organism>
<comment type="caution">
    <text evidence="2">The sequence shown here is derived from an EMBL/GenBank/DDBJ whole genome shotgun (WGS) entry which is preliminary data.</text>
</comment>
<feature type="compositionally biased region" description="Basic and acidic residues" evidence="1">
    <location>
        <begin position="82"/>
        <end position="94"/>
    </location>
</feature>
<name>A0A8X9A9P8_SALSN</name>
<sequence length="125" mass="13676">MGDDSNRALAGLENTGDPGPTVTETHAPVVMGTELVGPCIKDDSMEISIPPGFESLVPFTLKRSEDNQDSSYSSSGNAFEQQRVDFDSNDDSKAMKSVRRRVGIKYSQFSHRSGDEHESHQVDLV</sequence>
<accession>A0A8X9A9P8</accession>
<proteinExistence type="predicted"/>
<feature type="compositionally biased region" description="Basic and acidic residues" evidence="1">
    <location>
        <begin position="112"/>
        <end position="125"/>
    </location>
</feature>
<evidence type="ECO:0000313" key="2">
    <source>
        <dbReference type="EMBL" id="KAG6434232.1"/>
    </source>
</evidence>